<dbReference type="InterPro" id="IPR027805">
    <property type="entry name" value="Transposase_HTH_dom"/>
</dbReference>
<organism evidence="8 9">
    <name type="scientific">Poecilia formosa</name>
    <name type="common">Amazon molly</name>
    <name type="synonym">Limia formosa</name>
    <dbReference type="NCBI Taxonomy" id="48698"/>
    <lineage>
        <taxon>Eukaryota</taxon>
        <taxon>Metazoa</taxon>
        <taxon>Chordata</taxon>
        <taxon>Craniata</taxon>
        <taxon>Vertebrata</taxon>
        <taxon>Euteleostomi</taxon>
        <taxon>Actinopterygii</taxon>
        <taxon>Neopterygii</taxon>
        <taxon>Teleostei</taxon>
        <taxon>Neoteleostei</taxon>
        <taxon>Acanthomorphata</taxon>
        <taxon>Ovalentaria</taxon>
        <taxon>Atherinomorphae</taxon>
        <taxon>Cyprinodontiformes</taxon>
        <taxon>Poeciliidae</taxon>
        <taxon>Poeciliinae</taxon>
        <taxon>Poecilia</taxon>
    </lineage>
</organism>
<evidence type="ECO:0000256" key="3">
    <source>
        <dbReference type="ARBA" id="ARBA00022771"/>
    </source>
</evidence>
<dbReference type="SMART" id="SM00980">
    <property type="entry name" value="THAP"/>
    <property type="match status" value="1"/>
</dbReference>
<dbReference type="GO" id="GO:0003677">
    <property type="term" value="F:DNA binding"/>
    <property type="evidence" value="ECO:0007669"/>
    <property type="project" value="UniProtKB-UniRule"/>
</dbReference>
<dbReference type="Pfam" id="PF05485">
    <property type="entry name" value="THAP"/>
    <property type="match status" value="1"/>
</dbReference>
<dbReference type="Gene3D" id="6.20.210.20">
    <property type="entry name" value="THAP domain"/>
    <property type="match status" value="1"/>
</dbReference>
<dbReference type="SMART" id="SM00692">
    <property type="entry name" value="DM3"/>
    <property type="match status" value="1"/>
</dbReference>
<dbReference type="InterPro" id="IPR006612">
    <property type="entry name" value="THAP_Znf"/>
</dbReference>
<dbReference type="EMBL" id="AYCK01002435">
    <property type="status" value="NOT_ANNOTATED_CDS"/>
    <property type="molecule type" value="Genomic_DNA"/>
</dbReference>
<dbReference type="Ensembl" id="ENSPFOT00000022453.1">
    <property type="protein sequence ID" value="ENSPFOP00000025963.1"/>
    <property type="gene ID" value="ENSPFOG00000021663.1"/>
</dbReference>
<keyword evidence="9" id="KW-1185">Reference proteome</keyword>
<comment type="cofactor">
    <cofactor evidence="1">
        <name>a divalent metal cation</name>
        <dbReference type="ChEBI" id="CHEBI:60240"/>
    </cofactor>
</comment>
<dbReference type="Pfam" id="PF13613">
    <property type="entry name" value="HTH_Tnp_4"/>
    <property type="match status" value="1"/>
</dbReference>
<accession>A0A096M3H2</accession>
<evidence type="ECO:0000313" key="9">
    <source>
        <dbReference type="Proteomes" id="UP000028760"/>
    </source>
</evidence>
<dbReference type="OrthoDB" id="8415930at2759"/>
<dbReference type="InterPro" id="IPR027806">
    <property type="entry name" value="HARBI1_dom"/>
</dbReference>
<evidence type="ECO:0000256" key="5">
    <source>
        <dbReference type="ARBA" id="ARBA00023125"/>
    </source>
</evidence>
<dbReference type="STRING" id="48698.ENSPFOP00000025963"/>
<protein>
    <submittedName>
        <fullName evidence="8">Uncharacterized LOC103134698</fullName>
    </submittedName>
</protein>
<dbReference type="OMA" id="WISFIYL"/>
<evidence type="ECO:0000259" key="7">
    <source>
        <dbReference type="PROSITE" id="PS50950"/>
    </source>
</evidence>
<dbReference type="Proteomes" id="UP000028760">
    <property type="component" value="Unassembled WGS sequence"/>
</dbReference>
<dbReference type="InterPro" id="IPR038441">
    <property type="entry name" value="THAP_Znf_sf"/>
</dbReference>
<dbReference type="PANTHER" id="PTHR23080:SF133">
    <property type="entry name" value="SI:CH211-262I1.5-RELATED"/>
    <property type="match status" value="1"/>
</dbReference>
<dbReference type="RefSeq" id="XP_007547141.1">
    <property type="nucleotide sequence ID" value="XM_007547079.2"/>
</dbReference>
<dbReference type="GeneID" id="103134698"/>
<dbReference type="eggNOG" id="ENOG502SIPN">
    <property type="taxonomic scope" value="Eukaryota"/>
</dbReference>
<reference evidence="9" key="1">
    <citation type="submission" date="2013-10" db="EMBL/GenBank/DDBJ databases">
        <authorList>
            <person name="Schartl M."/>
            <person name="Warren W."/>
        </authorList>
    </citation>
    <scope>NUCLEOTIDE SEQUENCE [LARGE SCALE GENOMIC DNA]</scope>
    <source>
        <strain evidence="9">female</strain>
    </source>
</reference>
<dbReference type="GeneTree" id="ENSGT00940000164656"/>
<reference evidence="8" key="2">
    <citation type="submission" date="2025-08" db="UniProtKB">
        <authorList>
            <consortium name="Ensembl"/>
        </authorList>
    </citation>
    <scope>IDENTIFICATION</scope>
</reference>
<evidence type="ECO:0000313" key="8">
    <source>
        <dbReference type="Ensembl" id="ENSPFOP00000025963.1"/>
    </source>
</evidence>
<feature type="domain" description="THAP-type" evidence="7">
    <location>
        <begin position="13"/>
        <end position="92"/>
    </location>
</feature>
<keyword evidence="2" id="KW-0479">Metal-binding</keyword>
<name>A0A096M3H2_POEFO</name>
<evidence type="ECO:0000256" key="1">
    <source>
        <dbReference type="ARBA" id="ARBA00001968"/>
    </source>
</evidence>
<dbReference type="PROSITE" id="PS50950">
    <property type="entry name" value="ZF_THAP"/>
    <property type="match status" value="1"/>
</dbReference>
<keyword evidence="3 6" id="KW-0863">Zinc-finger</keyword>
<evidence type="ECO:0000256" key="2">
    <source>
        <dbReference type="ARBA" id="ARBA00022723"/>
    </source>
</evidence>
<sequence>MSIPKKIFKTEQFQRHCCVPFCSASSKCNSFHSFPTDSDLRKQWLINIRRDPCTVTAHTKVCSGHFTSDQLIEPTSLNGGRRLVKGAVPTLFQWNICEGKTEPPPPLQVQEWHSLQTDHNYCFIPGPPAKKRSSSSELDKSISATEDQSKYVKNLRKKIWEQFIQQEFCLQRFAGSDDDIQFYTRFPSYKHLMAFWFLIEPWIHKMVRMSRAKLAAKGNEEMTSAPSLKRRHLQPVDEFFLFLVFLSLGMKERDLAIRFNTHQSIVSLIIATWTNFLFTILGSQCIWLTQQQVQAYLPEEFKDFPDTQVILDCTELKCQIPSSPLPQMDMNPSHRSLCTMRALVGIAPHGAVTFVSDLYRGSFSNRELFKCSGIAENLTEDMAVMVNKGFLIRDCCGCKVYPLSFLSKHPGDQATARLKMHVEQVIGRVKQNKLFHGIVSLSQAYNINQLFVVACLLSNYQNTALVKKGVH</sequence>
<dbReference type="SUPFAM" id="SSF57716">
    <property type="entry name" value="Glucocorticoid receptor-like (DNA-binding domain)"/>
    <property type="match status" value="1"/>
</dbReference>
<keyword evidence="4" id="KW-0862">Zinc</keyword>
<dbReference type="GO" id="GO:0008270">
    <property type="term" value="F:zinc ion binding"/>
    <property type="evidence" value="ECO:0007669"/>
    <property type="project" value="UniProtKB-KW"/>
</dbReference>
<dbReference type="AlphaFoldDB" id="A0A096M3H2"/>
<reference evidence="8" key="3">
    <citation type="submission" date="2025-09" db="UniProtKB">
        <authorList>
            <consortium name="Ensembl"/>
        </authorList>
    </citation>
    <scope>IDENTIFICATION</scope>
</reference>
<keyword evidence="5 6" id="KW-0238">DNA-binding</keyword>
<dbReference type="Pfam" id="PF13359">
    <property type="entry name" value="DDE_Tnp_4"/>
    <property type="match status" value="1"/>
</dbReference>
<dbReference type="KEGG" id="pfor:103134698"/>
<evidence type="ECO:0000256" key="4">
    <source>
        <dbReference type="ARBA" id="ARBA00022833"/>
    </source>
</evidence>
<dbReference type="PANTHER" id="PTHR23080">
    <property type="entry name" value="THAP DOMAIN PROTEIN"/>
    <property type="match status" value="1"/>
</dbReference>
<proteinExistence type="predicted"/>
<evidence type="ECO:0000256" key="6">
    <source>
        <dbReference type="PROSITE-ProRule" id="PRU00309"/>
    </source>
</evidence>